<keyword evidence="4" id="KW-0804">Transcription</keyword>
<organism evidence="8 9">
    <name type="scientific">Zopfia rhizophila CBS 207.26</name>
    <dbReference type="NCBI Taxonomy" id="1314779"/>
    <lineage>
        <taxon>Eukaryota</taxon>
        <taxon>Fungi</taxon>
        <taxon>Dikarya</taxon>
        <taxon>Ascomycota</taxon>
        <taxon>Pezizomycotina</taxon>
        <taxon>Dothideomycetes</taxon>
        <taxon>Dothideomycetes incertae sedis</taxon>
        <taxon>Zopfiaceae</taxon>
        <taxon>Zopfia</taxon>
    </lineage>
</organism>
<comment type="subcellular location">
    <subcellularLocation>
        <location evidence="1">Nucleus</location>
    </subcellularLocation>
</comment>
<accession>A0A6A6EB79</accession>
<feature type="compositionally biased region" description="Pro residues" evidence="6">
    <location>
        <begin position="69"/>
        <end position="82"/>
    </location>
</feature>
<keyword evidence="2" id="KW-0749">Sporulation</keyword>
<evidence type="ECO:0000313" key="8">
    <source>
        <dbReference type="EMBL" id="KAF2187390.1"/>
    </source>
</evidence>
<dbReference type="GO" id="GO:0005634">
    <property type="term" value="C:nucleus"/>
    <property type="evidence" value="ECO:0007669"/>
    <property type="project" value="UniProtKB-SubCell"/>
</dbReference>
<feature type="domain" description="Velvet" evidence="7">
    <location>
        <begin position="251"/>
        <end position="434"/>
    </location>
</feature>
<name>A0A6A6EB79_9PEZI</name>
<dbReference type="Pfam" id="PF11754">
    <property type="entry name" value="Velvet"/>
    <property type="match status" value="2"/>
</dbReference>
<dbReference type="EMBL" id="ML994627">
    <property type="protein sequence ID" value="KAF2187390.1"/>
    <property type="molecule type" value="Genomic_DNA"/>
</dbReference>
<reference evidence="8" key="1">
    <citation type="journal article" date="2020" name="Stud. Mycol.">
        <title>101 Dothideomycetes genomes: a test case for predicting lifestyles and emergence of pathogens.</title>
        <authorList>
            <person name="Haridas S."/>
            <person name="Albert R."/>
            <person name="Binder M."/>
            <person name="Bloem J."/>
            <person name="Labutti K."/>
            <person name="Salamov A."/>
            <person name="Andreopoulos B."/>
            <person name="Baker S."/>
            <person name="Barry K."/>
            <person name="Bills G."/>
            <person name="Bluhm B."/>
            <person name="Cannon C."/>
            <person name="Castanera R."/>
            <person name="Culley D."/>
            <person name="Daum C."/>
            <person name="Ezra D."/>
            <person name="Gonzalez J."/>
            <person name="Henrissat B."/>
            <person name="Kuo A."/>
            <person name="Liang C."/>
            <person name="Lipzen A."/>
            <person name="Lutzoni F."/>
            <person name="Magnuson J."/>
            <person name="Mondo S."/>
            <person name="Nolan M."/>
            <person name="Ohm R."/>
            <person name="Pangilinan J."/>
            <person name="Park H.-J."/>
            <person name="Ramirez L."/>
            <person name="Alfaro M."/>
            <person name="Sun H."/>
            <person name="Tritt A."/>
            <person name="Yoshinaga Y."/>
            <person name="Zwiers L.-H."/>
            <person name="Turgeon B."/>
            <person name="Goodwin S."/>
            <person name="Spatafora J."/>
            <person name="Crous P."/>
            <person name="Grigoriev I."/>
        </authorList>
    </citation>
    <scope>NUCLEOTIDE SEQUENCE</scope>
    <source>
        <strain evidence="8">CBS 207.26</strain>
    </source>
</reference>
<evidence type="ECO:0000256" key="5">
    <source>
        <dbReference type="ARBA" id="ARBA00023242"/>
    </source>
</evidence>
<dbReference type="Proteomes" id="UP000800200">
    <property type="component" value="Unassembled WGS sequence"/>
</dbReference>
<feature type="compositionally biased region" description="Pro residues" evidence="6">
    <location>
        <begin position="1"/>
        <end position="13"/>
    </location>
</feature>
<dbReference type="PROSITE" id="PS51821">
    <property type="entry name" value="VELVET"/>
    <property type="match status" value="1"/>
</dbReference>
<dbReference type="InterPro" id="IPR021740">
    <property type="entry name" value="Velvet"/>
</dbReference>
<evidence type="ECO:0000256" key="4">
    <source>
        <dbReference type="ARBA" id="ARBA00023163"/>
    </source>
</evidence>
<gene>
    <name evidence="8" type="ORF">K469DRAFT_113072</name>
</gene>
<keyword evidence="9" id="KW-1185">Reference proteome</keyword>
<dbReference type="PANTHER" id="PTHR33572:SF17">
    <property type="entry name" value="SEXUAL DEVELOPMENT REGULATOR VELC"/>
    <property type="match status" value="1"/>
</dbReference>
<feature type="compositionally biased region" description="Polar residues" evidence="6">
    <location>
        <begin position="164"/>
        <end position="175"/>
    </location>
</feature>
<dbReference type="InterPro" id="IPR037525">
    <property type="entry name" value="Velvet_dom"/>
</dbReference>
<feature type="compositionally biased region" description="Low complexity" evidence="6">
    <location>
        <begin position="176"/>
        <end position="203"/>
    </location>
</feature>
<dbReference type="InterPro" id="IPR038491">
    <property type="entry name" value="Velvet_dom_sf"/>
</dbReference>
<evidence type="ECO:0000256" key="6">
    <source>
        <dbReference type="SAM" id="MobiDB-lite"/>
    </source>
</evidence>
<evidence type="ECO:0000256" key="1">
    <source>
        <dbReference type="ARBA" id="ARBA00004123"/>
    </source>
</evidence>
<dbReference type="OrthoDB" id="3056235at2759"/>
<feature type="compositionally biased region" description="Polar residues" evidence="6">
    <location>
        <begin position="118"/>
        <end position="127"/>
    </location>
</feature>
<proteinExistence type="predicted"/>
<dbReference type="AlphaFoldDB" id="A0A6A6EB79"/>
<evidence type="ECO:0000256" key="2">
    <source>
        <dbReference type="ARBA" id="ARBA00022969"/>
    </source>
</evidence>
<protein>
    <recommendedName>
        <fullName evidence="7">Velvet domain-containing protein</fullName>
    </recommendedName>
</protein>
<feature type="region of interest" description="Disordered" evidence="6">
    <location>
        <begin position="1"/>
        <end position="243"/>
    </location>
</feature>
<evidence type="ECO:0000259" key="7">
    <source>
        <dbReference type="PROSITE" id="PS51821"/>
    </source>
</evidence>
<keyword evidence="3" id="KW-0805">Transcription regulation</keyword>
<feature type="compositionally biased region" description="Basic and acidic residues" evidence="6">
    <location>
        <begin position="129"/>
        <end position="160"/>
    </location>
</feature>
<feature type="compositionally biased region" description="Pro residues" evidence="6">
    <location>
        <begin position="107"/>
        <end position="117"/>
    </location>
</feature>
<evidence type="ECO:0000256" key="3">
    <source>
        <dbReference type="ARBA" id="ARBA00023015"/>
    </source>
</evidence>
<evidence type="ECO:0000313" key="9">
    <source>
        <dbReference type="Proteomes" id="UP000800200"/>
    </source>
</evidence>
<dbReference type="GO" id="GO:0030435">
    <property type="term" value="P:sporulation resulting in formation of a cellular spore"/>
    <property type="evidence" value="ECO:0007669"/>
    <property type="project" value="UniProtKB-KW"/>
</dbReference>
<feature type="compositionally biased region" description="Low complexity" evidence="6">
    <location>
        <begin position="83"/>
        <end position="93"/>
    </location>
</feature>
<keyword evidence="5" id="KW-0539">Nucleus</keyword>
<dbReference type="Gene3D" id="2.60.40.3960">
    <property type="entry name" value="Velvet domain"/>
    <property type="match status" value="1"/>
</dbReference>
<dbReference type="PANTHER" id="PTHR33572">
    <property type="entry name" value="SPORE DEVELOPMENT REGULATOR VOSA"/>
    <property type="match status" value="1"/>
</dbReference>
<sequence length="469" mass="52125">MSQPPPPPPPLHPPNTVVSLPEMTETQKLPFPPPAFLNAHRRLPQPLPPLTIPPNAVRPEYPFRSPINQPLPPIQPGPPPRHQQPQSHQSHPRPAAPVEKLLHSNPYTPPRSDPPYSPQQYGPSISPRSEFDSRQGPRRLTDQRHPYEEPRPGHPSHHEPPFSSLASPVEPSQQKAYAPLPSPSYTPSYASSSTPFRGSVGSHSHSHRGSVTASLGPLAYPEPPTTGPPARQEPRAIPLPGSVPQPVLNEKLNLNYELRVRQQPIAARACGFGERDRRVIDPPPIIQLLVTDPKTGVAEQEELRYSLNVVHCTLWNADGTNEETALIQPDRRTTRRLMGQLVASPSVAKDEHDVEGCFFCFPDLSCRTHGKYRLRFVLMRIDPMNLHVGGFSPILTEVLSDVFTVYTAKDFPGMRPSSALTRALKLQGCNIQVKKGNEKALARKRLTASVEHDNVDDDDDSMGKRRRQE</sequence>